<evidence type="ECO:0000256" key="5">
    <source>
        <dbReference type="ARBA" id="ARBA00022741"/>
    </source>
</evidence>
<evidence type="ECO:0000256" key="10">
    <source>
        <dbReference type="ARBA" id="ARBA00023136"/>
    </source>
</evidence>
<dbReference type="Gene3D" id="3.40.1110.10">
    <property type="entry name" value="Calcium-transporting ATPase, cytoplasmic domain N"/>
    <property type="match status" value="1"/>
</dbReference>
<reference evidence="13" key="1">
    <citation type="submission" date="2008-06" db="EMBL/GenBank/DDBJ databases">
        <authorList>
            <person name="Lorenzi H."/>
            <person name="Inman J."/>
            <person name="Miller J."/>
            <person name="Schobel S."/>
            <person name="Amedeo P."/>
            <person name="Caler E.V."/>
            <person name="da Silva J."/>
        </authorList>
    </citation>
    <scope>NUCLEOTIDE SEQUENCE [LARGE SCALE GENOMIC DNA]</scope>
    <source>
        <strain evidence="13">RN66</strain>
    </source>
</reference>
<keyword evidence="5" id="KW-0547">Nucleotide-binding</keyword>
<dbReference type="SFLD" id="SFLDF00027">
    <property type="entry name" value="p-type_atpase"/>
    <property type="match status" value="1"/>
</dbReference>
<dbReference type="OrthoDB" id="289856at2759"/>
<proteinExistence type="inferred from homology"/>
<dbReference type="GO" id="GO:0140358">
    <property type="term" value="F:P-type transmembrane transporter activity"/>
    <property type="evidence" value="ECO:0007669"/>
    <property type="project" value="InterPro"/>
</dbReference>
<feature type="transmembrane region" description="Helical" evidence="11">
    <location>
        <begin position="1061"/>
        <end position="1081"/>
    </location>
</feature>
<dbReference type="SFLD" id="SFLDS00003">
    <property type="entry name" value="Haloacid_Dehalogenase"/>
    <property type="match status" value="1"/>
</dbReference>
<dbReference type="GO" id="GO:0016887">
    <property type="term" value="F:ATP hydrolysis activity"/>
    <property type="evidence" value="ECO:0007669"/>
    <property type="project" value="InterPro"/>
</dbReference>
<evidence type="ECO:0000313" key="13">
    <source>
        <dbReference type="EMBL" id="EEA07718.1"/>
    </source>
</evidence>
<dbReference type="Proteomes" id="UP000001460">
    <property type="component" value="Unassembled WGS sequence"/>
</dbReference>
<feature type="transmembrane region" description="Helical" evidence="11">
    <location>
        <begin position="1162"/>
        <end position="1182"/>
    </location>
</feature>
<keyword evidence="14" id="KW-1185">Reference proteome</keyword>
<evidence type="ECO:0000256" key="11">
    <source>
        <dbReference type="SAM" id="Phobius"/>
    </source>
</evidence>
<feature type="transmembrane region" description="Helical" evidence="11">
    <location>
        <begin position="5"/>
        <end position="26"/>
    </location>
</feature>
<dbReference type="Pfam" id="PF13246">
    <property type="entry name" value="Cation_ATPase"/>
    <property type="match status" value="1"/>
</dbReference>
<dbReference type="Gene3D" id="3.40.50.1000">
    <property type="entry name" value="HAD superfamily/HAD-like"/>
    <property type="match status" value="1"/>
</dbReference>
<evidence type="ECO:0000256" key="2">
    <source>
        <dbReference type="ARBA" id="ARBA00006000"/>
    </source>
</evidence>
<keyword evidence="4" id="KW-0479">Metal-binding</keyword>
<dbReference type="InterPro" id="IPR018303">
    <property type="entry name" value="ATPase_P-typ_P_site"/>
</dbReference>
<feature type="transmembrane region" description="Helical" evidence="11">
    <location>
        <begin position="46"/>
        <end position="63"/>
    </location>
</feature>
<feature type="transmembrane region" description="Helical" evidence="11">
    <location>
        <begin position="448"/>
        <end position="469"/>
    </location>
</feature>
<dbReference type="EC" id="3.6.3.-" evidence="13"/>
<dbReference type="GO" id="GO:0016020">
    <property type="term" value="C:membrane"/>
    <property type="evidence" value="ECO:0007669"/>
    <property type="project" value="UniProtKB-SubCell"/>
</dbReference>
<feature type="transmembrane region" description="Helical" evidence="11">
    <location>
        <begin position="1360"/>
        <end position="1379"/>
    </location>
</feature>
<dbReference type="InterPro" id="IPR006544">
    <property type="entry name" value="P-type_TPase_V"/>
</dbReference>
<feature type="transmembrane region" description="Helical" evidence="11">
    <location>
        <begin position="1219"/>
        <end position="1235"/>
    </location>
</feature>
<feature type="transmembrane region" description="Helical" evidence="11">
    <location>
        <begin position="1385"/>
        <end position="1406"/>
    </location>
</feature>
<dbReference type="PRINTS" id="PR00119">
    <property type="entry name" value="CATATPASE"/>
</dbReference>
<sequence length="1448" mass="165892">MTTNIIFLCLNIVTISPPILMLVVSINKYVIYDLDMEYWIDKAKSFVTLFLLSLFIGLIRYYLSERFETAFMTRCDFSKCTHIQGWVQKVSPCEFRNLLDEKRDFLGEVSNWFFNLSQYLSCILRNNRKNYTWFISKVNVDEAGLRYFTNGLKKYIYSEETNSFFPQKQSKETKVEDILDIMKNGGLDNSKILYTRALYGTNNFPLKLDSFITSIKRNIFNMIVLLQYMMILASFFIGCTSFSLFWSILIIYSITQTIIDERRNQGKLQKMINNIQSLNVYVKRENKKVSIDSQDIVPMDMILLSEGDNIQCDLVLVKGYLLVDESSLTGESIPVLKKPITANSNLNNMNKKIEFCNPIYRDSILLAGTKVIKFYDQGELCKQKEMAEGVALNTGAFTYRSEIINSVLIEDTSEINFHRNLPLLWTVLLIISFILITNQFIIMNWALGSFFIAMGTSMQLLPIWAPACVTKSLNSSSKRLEKLHHILTSIPQRIPFASQITTLFFDKTGTLTTLEYNLKLIHPFNEHSSEMKCSTEINSLLFSALCTCHSLYPKAFDGELFHGDAMEIAMFGYTNYRIHIIKANNKFRRFVIPKELNINTDILNCNEGFEIIWNFGFDHFKRLMSIIVKCRQTGRIFLFTKGAFEAILSVSDPLAIPSNFKSIAEKYSADGSYIIAVAYRDVTYADLNNLEDVQRSIFEVSMTPLGILSFINTIRTEAADTVKAIQNSNIRCIVLTGDNLQSALSVARRIGLLKDNTNKDNLDNCHIISIENQDYIIVSGELINDTLTLHNEQMEIVSCNEIVKNPSKYLLALTAEAYNALEDVIVVSGVEGNIIDDKQSLLKIVTMKDLIYSRIAIIARSSPEDKCKVVSDFTKYGEITGMIGDGSNDSAAMRVSHVGVTLTNHSTTVVAPFAITSNNLSDITNLIAEGHNCAVTSHSLYLYMLLSGIPVVFCKNILLYFAQANIPMMGYFYYDLIVNLPSMWSLIHCKTKNKLASYKPETSLISLNSLYKVGSIFLIVIIFYCVILFRASNQSWFISSYNRNITIDAHLEVRQDGFESAMTWLWLCFLHSHMSIIFAFGGDHREPFYKNKILLFTWSAAQLGLIWLIFSPPNPITCWFKVNCINEIPNYFSIFDLYKIEFTKFNASEGHNVFPLPWKFEFIFWTVVAASIMGLSYYYFNIRKNGFKLKKKRNSLKMTVLLQYMIIFVLLFIGYPLFSVFWIILIFYSIIRTIIDEKRIQNKLKKMINNIQSLNGYLLVDESCLTGESIPVFKKSITINLSSNNINTKIEFCNPIYRDSILLTRTKVIKFYDQGELFKQKEMAEGVALNTGAFTYRFEIINSVLIEDTSEINFHRNLPLLWTVLLIISFILITNQFIIMNWALGSFFIAMGTSMQLLPIWAPACVTKSLNSSSKRLEKLHHILTSIPQRIPFANHITILFFLKRGTD</sequence>
<dbReference type="NCBIfam" id="TIGR01494">
    <property type="entry name" value="ATPase_P-type"/>
    <property type="match status" value="1"/>
</dbReference>
<dbReference type="InterPro" id="IPR036412">
    <property type="entry name" value="HAD-like_sf"/>
</dbReference>
<dbReference type="PANTHER" id="PTHR45630:SF11">
    <property type="entry name" value="CATION-TRANSPORTING P-TYPE ATPASE N-TERMINAL DOMAIN-CONTAINING PROTEIN"/>
    <property type="match status" value="1"/>
</dbReference>
<evidence type="ECO:0000313" key="14">
    <source>
        <dbReference type="Proteomes" id="UP000001460"/>
    </source>
</evidence>
<dbReference type="eggNOG" id="KOG0208">
    <property type="taxonomic scope" value="Eukaryota"/>
</dbReference>
<protein>
    <submittedName>
        <fullName evidence="13">E1-E2 ATPase family protein</fullName>
        <ecNumber evidence="13">3.6.3.-</ecNumber>
    </submittedName>
</protein>
<dbReference type="SFLD" id="SFLDG00002">
    <property type="entry name" value="C1.7:_P-type_atpase_like"/>
    <property type="match status" value="1"/>
</dbReference>
<evidence type="ECO:0000256" key="6">
    <source>
        <dbReference type="ARBA" id="ARBA00022840"/>
    </source>
</evidence>
<comment type="subcellular location">
    <subcellularLocation>
        <location evidence="1">Membrane</location>
        <topology evidence="1">Multi-pass membrane protein</topology>
    </subcellularLocation>
</comment>
<dbReference type="Gene3D" id="2.70.150.10">
    <property type="entry name" value="Calcium-transporting ATPase, cytoplasmic transduction domain A"/>
    <property type="match status" value="2"/>
</dbReference>
<evidence type="ECO:0000256" key="3">
    <source>
        <dbReference type="ARBA" id="ARBA00022692"/>
    </source>
</evidence>
<keyword evidence="7" id="KW-0460">Magnesium</keyword>
<comment type="similarity">
    <text evidence="2">Belongs to the cation transport ATPase (P-type) (TC 3.A.3) family. Type V subfamily.</text>
</comment>
<evidence type="ECO:0000259" key="12">
    <source>
        <dbReference type="Pfam" id="PF00122"/>
    </source>
</evidence>
<organism evidence="13 14">
    <name type="scientific">Cryptosporidium muris (strain RN66)</name>
    <dbReference type="NCBI Taxonomy" id="441375"/>
    <lineage>
        <taxon>Eukaryota</taxon>
        <taxon>Sar</taxon>
        <taxon>Alveolata</taxon>
        <taxon>Apicomplexa</taxon>
        <taxon>Conoidasida</taxon>
        <taxon>Coccidia</taxon>
        <taxon>Eucoccidiorida</taxon>
        <taxon>Eimeriorina</taxon>
        <taxon>Cryptosporidiidae</taxon>
        <taxon>Cryptosporidium</taxon>
    </lineage>
</organism>
<feature type="transmembrane region" description="Helical" evidence="11">
    <location>
        <begin position="968"/>
        <end position="989"/>
    </location>
</feature>
<name>B6AHM3_CRYMR</name>
<feature type="transmembrane region" description="Helical" evidence="11">
    <location>
        <begin position="1010"/>
        <end position="1031"/>
    </location>
</feature>
<dbReference type="InterPro" id="IPR023298">
    <property type="entry name" value="ATPase_P-typ_TM_dom_sf"/>
</dbReference>
<dbReference type="SUPFAM" id="SSF81665">
    <property type="entry name" value="Calcium ATPase, transmembrane domain M"/>
    <property type="match status" value="1"/>
</dbReference>
<dbReference type="GO" id="GO:0046872">
    <property type="term" value="F:metal ion binding"/>
    <property type="evidence" value="ECO:0007669"/>
    <property type="project" value="UniProtKB-KW"/>
</dbReference>
<dbReference type="GO" id="GO:0019829">
    <property type="term" value="F:ATPase-coupled monoatomic cation transmembrane transporter activity"/>
    <property type="evidence" value="ECO:0007669"/>
    <property type="project" value="TreeGrafter"/>
</dbReference>
<dbReference type="EMBL" id="DS989734">
    <property type="protein sequence ID" value="EEA07718.1"/>
    <property type="molecule type" value="Genomic_DNA"/>
</dbReference>
<feature type="transmembrane region" description="Helical" evidence="11">
    <location>
        <begin position="243"/>
        <end position="259"/>
    </location>
</feature>
<evidence type="ECO:0000256" key="7">
    <source>
        <dbReference type="ARBA" id="ARBA00022842"/>
    </source>
</evidence>
<keyword evidence="6" id="KW-0067">ATP-binding</keyword>
<evidence type="ECO:0000256" key="4">
    <source>
        <dbReference type="ARBA" id="ARBA00022723"/>
    </source>
</evidence>
<keyword evidence="10 11" id="KW-0472">Membrane</keyword>
<feature type="transmembrane region" description="Helical" evidence="11">
    <location>
        <begin position="423"/>
        <end position="442"/>
    </location>
</feature>
<dbReference type="RefSeq" id="XP_002142067.1">
    <property type="nucleotide sequence ID" value="XM_002142031.1"/>
</dbReference>
<accession>B6AHM3</accession>
<evidence type="ECO:0000256" key="9">
    <source>
        <dbReference type="ARBA" id="ARBA00022989"/>
    </source>
</evidence>
<keyword evidence="3 11" id="KW-0812">Transmembrane</keyword>
<dbReference type="InterPro" id="IPR001757">
    <property type="entry name" value="P_typ_ATPase"/>
</dbReference>
<keyword evidence="9 11" id="KW-1133">Transmembrane helix</keyword>
<feature type="transmembrane region" description="Helical" evidence="11">
    <location>
        <begin position="1093"/>
        <end position="1110"/>
    </location>
</feature>
<evidence type="ECO:0000256" key="8">
    <source>
        <dbReference type="ARBA" id="ARBA00022967"/>
    </source>
</evidence>
<dbReference type="GeneID" id="6997217"/>
<dbReference type="VEuPathDB" id="CryptoDB:CMU_006410"/>
<dbReference type="InterPro" id="IPR023214">
    <property type="entry name" value="HAD_sf"/>
</dbReference>
<dbReference type="InterPro" id="IPR059000">
    <property type="entry name" value="ATPase_P-type_domA"/>
</dbReference>
<dbReference type="SUPFAM" id="SSF81653">
    <property type="entry name" value="Calcium ATPase, transduction domain A"/>
    <property type="match status" value="2"/>
</dbReference>
<feature type="domain" description="P-type ATPase A" evidence="12">
    <location>
        <begin position="279"/>
        <end position="385"/>
    </location>
</feature>
<dbReference type="InterPro" id="IPR023299">
    <property type="entry name" value="ATPase_P-typ_cyto_dom_N"/>
</dbReference>
<dbReference type="STRING" id="441375.B6AHM3"/>
<dbReference type="OMA" id="DWFRCHE"/>
<keyword evidence="13" id="KW-0378">Hydrolase</keyword>
<dbReference type="PROSITE" id="PS00154">
    <property type="entry name" value="ATPASE_E1_E2"/>
    <property type="match status" value="1"/>
</dbReference>
<dbReference type="InterPro" id="IPR044492">
    <property type="entry name" value="P_typ_ATPase_HD_dom"/>
</dbReference>
<feature type="transmembrane region" description="Helical" evidence="11">
    <location>
        <begin position="1194"/>
        <end position="1213"/>
    </location>
</feature>
<keyword evidence="8" id="KW-1278">Translocase</keyword>
<dbReference type="GO" id="GO:0005524">
    <property type="term" value="F:ATP binding"/>
    <property type="evidence" value="ECO:0007669"/>
    <property type="project" value="UniProtKB-KW"/>
</dbReference>
<dbReference type="SUPFAM" id="SSF81660">
    <property type="entry name" value="Metal cation-transporting ATPase, ATP-binding domain N"/>
    <property type="match status" value="1"/>
</dbReference>
<gene>
    <name evidence="13" type="ORF">CMU_006410</name>
</gene>
<dbReference type="InterPro" id="IPR008250">
    <property type="entry name" value="ATPase_P-typ_transduc_dom_A_sf"/>
</dbReference>
<feature type="transmembrane region" description="Helical" evidence="11">
    <location>
        <begin position="940"/>
        <end position="962"/>
    </location>
</feature>
<dbReference type="Pfam" id="PF00122">
    <property type="entry name" value="E1-E2_ATPase"/>
    <property type="match status" value="1"/>
</dbReference>
<evidence type="ECO:0000256" key="1">
    <source>
        <dbReference type="ARBA" id="ARBA00004141"/>
    </source>
</evidence>
<dbReference type="SUPFAM" id="SSF56784">
    <property type="entry name" value="HAD-like"/>
    <property type="match status" value="1"/>
</dbReference>
<dbReference type="PANTHER" id="PTHR45630">
    <property type="entry name" value="CATION-TRANSPORTING ATPASE-RELATED"/>
    <property type="match status" value="1"/>
</dbReference>